<dbReference type="InterPro" id="IPR058163">
    <property type="entry name" value="LysR-type_TF_proteobact-type"/>
</dbReference>
<keyword evidence="3" id="KW-0238">DNA-binding</keyword>
<keyword evidence="2" id="KW-0805">Transcription regulation</keyword>
<evidence type="ECO:0000313" key="7">
    <source>
        <dbReference type="EMBL" id="GEN08635.1"/>
    </source>
</evidence>
<dbReference type="InterPro" id="IPR005119">
    <property type="entry name" value="LysR_subst-bd"/>
</dbReference>
<feature type="region of interest" description="Disordered" evidence="5">
    <location>
        <begin position="342"/>
        <end position="368"/>
    </location>
</feature>
<dbReference type="SUPFAM" id="SSF53850">
    <property type="entry name" value="Periplasmic binding protein-like II"/>
    <property type="match status" value="1"/>
</dbReference>
<dbReference type="Pfam" id="PF00126">
    <property type="entry name" value="HTH_1"/>
    <property type="match status" value="1"/>
</dbReference>
<comment type="similarity">
    <text evidence="1">Belongs to the LysR transcriptional regulatory family.</text>
</comment>
<organism evidence="7 8">
    <name type="scientific">Myxococcus fulvus</name>
    <dbReference type="NCBI Taxonomy" id="33"/>
    <lineage>
        <taxon>Bacteria</taxon>
        <taxon>Pseudomonadati</taxon>
        <taxon>Myxococcota</taxon>
        <taxon>Myxococcia</taxon>
        <taxon>Myxococcales</taxon>
        <taxon>Cystobacterineae</taxon>
        <taxon>Myxococcaceae</taxon>
        <taxon>Myxococcus</taxon>
    </lineage>
</organism>
<dbReference type="InterPro" id="IPR036388">
    <property type="entry name" value="WH-like_DNA-bd_sf"/>
</dbReference>
<evidence type="ECO:0000259" key="6">
    <source>
        <dbReference type="PROSITE" id="PS50931"/>
    </source>
</evidence>
<evidence type="ECO:0000313" key="8">
    <source>
        <dbReference type="Proteomes" id="UP000321514"/>
    </source>
</evidence>
<dbReference type="InterPro" id="IPR036390">
    <property type="entry name" value="WH_DNA-bd_sf"/>
</dbReference>
<feature type="domain" description="HTH lysR-type" evidence="6">
    <location>
        <begin position="45"/>
        <end position="102"/>
    </location>
</feature>
<gene>
    <name evidence="7" type="ORF">MFU01_36720</name>
</gene>
<dbReference type="GO" id="GO:0003700">
    <property type="term" value="F:DNA-binding transcription factor activity"/>
    <property type="evidence" value="ECO:0007669"/>
    <property type="project" value="InterPro"/>
</dbReference>
<evidence type="ECO:0000256" key="4">
    <source>
        <dbReference type="ARBA" id="ARBA00023163"/>
    </source>
</evidence>
<keyword evidence="4" id="KW-0804">Transcription</keyword>
<dbReference type="GO" id="GO:0006351">
    <property type="term" value="P:DNA-templated transcription"/>
    <property type="evidence" value="ECO:0007669"/>
    <property type="project" value="TreeGrafter"/>
</dbReference>
<dbReference type="AlphaFoldDB" id="A0A511T3A0"/>
<proteinExistence type="inferred from homology"/>
<dbReference type="PROSITE" id="PS50931">
    <property type="entry name" value="HTH_LYSR"/>
    <property type="match status" value="1"/>
</dbReference>
<dbReference type="PANTHER" id="PTHR30537">
    <property type="entry name" value="HTH-TYPE TRANSCRIPTIONAL REGULATOR"/>
    <property type="match status" value="1"/>
</dbReference>
<dbReference type="CDD" id="cd08422">
    <property type="entry name" value="PBP2_CrgA_like"/>
    <property type="match status" value="1"/>
</dbReference>
<dbReference type="FunFam" id="1.10.10.10:FF:000001">
    <property type="entry name" value="LysR family transcriptional regulator"/>
    <property type="match status" value="1"/>
</dbReference>
<evidence type="ECO:0000256" key="5">
    <source>
        <dbReference type="SAM" id="MobiDB-lite"/>
    </source>
</evidence>
<dbReference type="SUPFAM" id="SSF46785">
    <property type="entry name" value="Winged helix' DNA-binding domain"/>
    <property type="match status" value="1"/>
</dbReference>
<dbReference type="Gene3D" id="3.40.190.290">
    <property type="match status" value="1"/>
</dbReference>
<dbReference type="GO" id="GO:0043565">
    <property type="term" value="F:sequence-specific DNA binding"/>
    <property type="evidence" value="ECO:0007669"/>
    <property type="project" value="TreeGrafter"/>
</dbReference>
<dbReference type="STRING" id="1334629.MFUL124B02_16445"/>
<protein>
    <submittedName>
        <fullName evidence="7">LysR family transcriptional regulator</fullName>
    </submittedName>
</protein>
<evidence type="ECO:0000256" key="2">
    <source>
        <dbReference type="ARBA" id="ARBA00023015"/>
    </source>
</evidence>
<name>A0A511T3A0_MYXFU</name>
<accession>A0A511T3A0</accession>
<dbReference type="Pfam" id="PF03466">
    <property type="entry name" value="LysR_substrate"/>
    <property type="match status" value="1"/>
</dbReference>
<reference evidence="7 8" key="1">
    <citation type="submission" date="2019-07" db="EMBL/GenBank/DDBJ databases">
        <title>Whole genome shotgun sequence of Myxococcus fulvus NBRC 100333.</title>
        <authorList>
            <person name="Hosoyama A."/>
            <person name="Uohara A."/>
            <person name="Ohji S."/>
            <person name="Ichikawa N."/>
        </authorList>
    </citation>
    <scope>NUCLEOTIDE SEQUENCE [LARGE SCALE GENOMIC DNA]</scope>
    <source>
        <strain evidence="7 8">NBRC 100333</strain>
    </source>
</reference>
<evidence type="ECO:0000256" key="3">
    <source>
        <dbReference type="ARBA" id="ARBA00023125"/>
    </source>
</evidence>
<dbReference type="PANTHER" id="PTHR30537:SF5">
    <property type="entry name" value="HTH-TYPE TRANSCRIPTIONAL ACTIVATOR TTDR-RELATED"/>
    <property type="match status" value="1"/>
</dbReference>
<comment type="caution">
    <text evidence="7">The sequence shown here is derived from an EMBL/GenBank/DDBJ whole genome shotgun (WGS) entry which is preliminary data.</text>
</comment>
<evidence type="ECO:0000256" key="1">
    <source>
        <dbReference type="ARBA" id="ARBA00009437"/>
    </source>
</evidence>
<dbReference type="Gene3D" id="1.10.10.10">
    <property type="entry name" value="Winged helix-like DNA-binding domain superfamily/Winged helix DNA-binding domain"/>
    <property type="match status" value="1"/>
</dbReference>
<sequence>MDSQGDARCITRERPGIIGAPGTTLVRETQESEGGMGVERLELRDRLEDMLAFSAVARALSFADAARELRVSASTLSRRVARLEAALGAALLRRTTRRVSLTEAGTLYLERCTDVLQRLEEADALVSGFGGAPRGRLRVAVPNLFGQRHIAPLVPDFMRRYPRITLELSFQDRYVNLVEEKFDVAIRIGALPDSSLVARRLATIRRFLVAAPRYPRGREALAQPGDLAAHPCLQFSHFQDGETWTLVRGVERTTVRIHPVLRTDNAEALRLAALGGCGVSALATFLVDDDLRTGRLIRILEDWALPEVGLFAVHPPSRLVSPKARVFVDFLAERLAGEPWERSGAVRPRRARKQGVAGGVSLRQRGAQ</sequence>
<dbReference type="EMBL" id="BJXR01000030">
    <property type="protein sequence ID" value="GEN08635.1"/>
    <property type="molecule type" value="Genomic_DNA"/>
</dbReference>
<dbReference type="Proteomes" id="UP000321514">
    <property type="component" value="Unassembled WGS sequence"/>
</dbReference>
<dbReference type="InterPro" id="IPR000847">
    <property type="entry name" value="LysR_HTH_N"/>
</dbReference>